<dbReference type="Proteomes" id="UP000787322">
    <property type="component" value="Unassembled WGS sequence"/>
</dbReference>
<dbReference type="AlphaFoldDB" id="A0A9D5X6L9"/>
<gene>
    <name evidence="2" type="ORF">HXK24_00170</name>
</gene>
<evidence type="ECO:0000313" key="3">
    <source>
        <dbReference type="Proteomes" id="UP000787322"/>
    </source>
</evidence>
<reference evidence="2" key="1">
    <citation type="submission" date="2020-04" db="EMBL/GenBank/DDBJ databases">
        <title>Deep metagenomics examines the oral microbiome during advanced dental caries in children, revealing novel taxa and co-occurrences with host molecules.</title>
        <authorList>
            <person name="Baker J.L."/>
            <person name="Morton J.T."/>
            <person name="Dinis M."/>
            <person name="Alvarez R."/>
            <person name="Tran N.C."/>
            <person name="Knight R."/>
            <person name="Edlund A."/>
        </authorList>
    </citation>
    <scope>NUCLEOTIDE SEQUENCE</scope>
    <source>
        <strain evidence="2">JCVI_3_bin.11</strain>
    </source>
</reference>
<organism evidence="2 3">
    <name type="scientific">Lancefieldella parvula</name>
    <dbReference type="NCBI Taxonomy" id="1382"/>
    <lineage>
        <taxon>Bacteria</taxon>
        <taxon>Bacillati</taxon>
        <taxon>Actinomycetota</taxon>
        <taxon>Coriobacteriia</taxon>
        <taxon>Coriobacteriales</taxon>
        <taxon>Atopobiaceae</taxon>
        <taxon>Lancefieldella</taxon>
    </lineage>
</organism>
<name>A0A9D5X6L9_9ACTN</name>
<dbReference type="InterPro" id="IPR009060">
    <property type="entry name" value="UBA-like_sf"/>
</dbReference>
<evidence type="ECO:0000256" key="1">
    <source>
        <dbReference type="SAM" id="Phobius"/>
    </source>
</evidence>
<keyword evidence="1" id="KW-1133">Transmembrane helix</keyword>
<dbReference type="SUPFAM" id="SSF46934">
    <property type="entry name" value="UBA-like"/>
    <property type="match status" value="1"/>
</dbReference>
<keyword evidence="1" id="KW-0472">Membrane</keyword>
<feature type="transmembrane region" description="Helical" evidence="1">
    <location>
        <begin position="119"/>
        <end position="142"/>
    </location>
</feature>
<accession>A0A9D5X6L9</accession>
<dbReference type="EMBL" id="JABZGU010000002">
    <property type="protein sequence ID" value="MBF4802238.1"/>
    <property type="molecule type" value="Genomic_DNA"/>
</dbReference>
<protein>
    <submittedName>
        <fullName evidence="2">DUF4342 domain-containing protein</fullName>
    </submittedName>
</protein>
<keyword evidence="1" id="KW-0812">Transmembrane</keyword>
<evidence type="ECO:0000313" key="2">
    <source>
        <dbReference type="EMBL" id="MBF4802238.1"/>
    </source>
</evidence>
<dbReference type="CDD" id="cd14360">
    <property type="entry name" value="UBA_NAC_like_bac"/>
    <property type="match status" value="1"/>
</dbReference>
<dbReference type="Gene3D" id="1.10.8.10">
    <property type="entry name" value="DNA helicase RuvA subunit, C-terminal domain"/>
    <property type="match status" value="1"/>
</dbReference>
<comment type="caution">
    <text evidence="2">The sequence shown here is derived from an EMBL/GenBank/DDBJ whole genome shotgun (WGS) entry which is preliminary data.</text>
</comment>
<sequence>MEKLEKVEVIREKCGVSYEDAKAALDACDDNVLDAIIWLEKQGKSTKQSASYTTESAAQSEVSPEMEAAQIAYQESSKKSDFSENMSSLWEKCKELFSKSVESKFIVTRRGEQFMAMPVIIPIVGLFLWGATFWLLIIGLFFEMRYHIQGAYPIVVDVNEAMDKAADAAGSIKKDVIDKK</sequence>
<proteinExistence type="predicted"/>